<dbReference type="PANTHER" id="PTHR43157:SF31">
    <property type="entry name" value="PHOSPHATIDYLINOSITOL-GLYCAN BIOSYNTHESIS CLASS F PROTEIN"/>
    <property type="match status" value="1"/>
</dbReference>
<reference evidence="2" key="1">
    <citation type="journal article" date="2015" name="Nature">
        <title>Complex archaea that bridge the gap between prokaryotes and eukaryotes.</title>
        <authorList>
            <person name="Spang A."/>
            <person name="Saw J.H."/>
            <person name="Jorgensen S.L."/>
            <person name="Zaremba-Niedzwiedzka K."/>
            <person name="Martijn J."/>
            <person name="Lind A.E."/>
            <person name="van Eijk R."/>
            <person name="Schleper C."/>
            <person name="Guy L."/>
            <person name="Ettema T.J."/>
        </authorList>
    </citation>
    <scope>NUCLEOTIDE SEQUENCE</scope>
</reference>
<evidence type="ECO:0000313" key="2">
    <source>
        <dbReference type="EMBL" id="KKN27549.1"/>
    </source>
</evidence>
<comment type="caution">
    <text evidence="2">The sequence shown here is derived from an EMBL/GenBank/DDBJ whole genome shotgun (WGS) entry which is preliminary data.</text>
</comment>
<organism evidence="2">
    <name type="scientific">marine sediment metagenome</name>
    <dbReference type="NCBI Taxonomy" id="412755"/>
    <lineage>
        <taxon>unclassified sequences</taxon>
        <taxon>metagenomes</taxon>
        <taxon>ecological metagenomes</taxon>
    </lineage>
</organism>
<dbReference type="Pfam" id="PF00106">
    <property type="entry name" value="adh_short"/>
    <property type="match status" value="1"/>
</dbReference>
<dbReference type="PRINTS" id="PR00080">
    <property type="entry name" value="SDRFAMILY"/>
</dbReference>
<dbReference type="GO" id="GO:0016491">
    <property type="term" value="F:oxidoreductase activity"/>
    <property type="evidence" value="ECO:0007669"/>
    <property type="project" value="UniProtKB-KW"/>
</dbReference>
<dbReference type="AlphaFoldDB" id="A0A0F9PBP4"/>
<dbReference type="PANTHER" id="PTHR43157">
    <property type="entry name" value="PHOSPHATIDYLINOSITOL-GLYCAN BIOSYNTHESIS CLASS F PROTEIN-RELATED"/>
    <property type="match status" value="1"/>
</dbReference>
<gene>
    <name evidence="2" type="ORF">LCGC14_0863460</name>
</gene>
<evidence type="ECO:0000256" key="1">
    <source>
        <dbReference type="ARBA" id="ARBA00023002"/>
    </source>
</evidence>
<evidence type="ECO:0008006" key="3">
    <source>
        <dbReference type="Google" id="ProtNLM"/>
    </source>
</evidence>
<sequence length="280" mass="31274">MKDKVCIVTGANSGIGKATALGLANLGATIIMLCRDKSRGELAMSDIIAKSGNESINLLLADLSSQQSIRQFVSDFKKRYDKLHVLINNAGVNLSKRYETVDGLERSFAINALAPFLLMNLLREILMDSAPARIINVASSMQRKTINFDDLQFEKHYPSWKVYSHSKAAVVLLTYEFARQLSGTGVTVNCLHPGAVKTNILRDYKRIIKFFAKLFLYFAKSPEKGAETSILLASSPDLENTSGKYFKNKKEAKSKEITYDKSIAKRLWDICANLTKLDKY</sequence>
<dbReference type="EMBL" id="LAZR01002627">
    <property type="protein sequence ID" value="KKN27549.1"/>
    <property type="molecule type" value="Genomic_DNA"/>
</dbReference>
<keyword evidence="1" id="KW-0560">Oxidoreductase</keyword>
<dbReference type="Gene3D" id="3.40.50.720">
    <property type="entry name" value="NAD(P)-binding Rossmann-like Domain"/>
    <property type="match status" value="1"/>
</dbReference>
<name>A0A0F9PBP4_9ZZZZ</name>
<dbReference type="InterPro" id="IPR002347">
    <property type="entry name" value="SDR_fam"/>
</dbReference>
<dbReference type="InterPro" id="IPR036291">
    <property type="entry name" value="NAD(P)-bd_dom_sf"/>
</dbReference>
<accession>A0A0F9PBP4</accession>
<dbReference type="SUPFAM" id="SSF51735">
    <property type="entry name" value="NAD(P)-binding Rossmann-fold domains"/>
    <property type="match status" value="1"/>
</dbReference>
<proteinExistence type="predicted"/>
<dbReference type="PRINTS" id="PR00081">
    <property type="entry name" value="GDHRDH"/>
</dbReference>
<dbReference type="CDD" id="cd05327">
    <property type="entry name" value="retinol-DH_like_SDR_c_like"/>
    <property type="match status" value="1"/>
</dbReference>
<protein>
    <recommendedName>
        <fullName evidence="3">Short-chain dehydrogenase/reductase SDR</fullName>
    </recommendedName>
</protein>